<evidence type="ECO:0000256" key="6">
    <source>
        <dbReference type="ARBA" id="ARBA00022989"/>
    </source>
</evidence>
<protein>
    <submittedName>
        <fullName evidence="9">Glycosyltransferase family 39 protein</fullName>
    </submittedName>
</protein>
<feature type="transmembrane region" description="Helical" evidence="8">
    <location>
        <begin position="86"/>
        <end position="105"/>
    </location>
</feature>
<feature type="transmembrane region" description="Helical" evidence="8">
    <location>
        <begin position="203"/>
        <end position="229"/>
    </location>
</feature>
<feature type="transmembrane region" description="Helical" evidence="8">
    <location>
        <begin position="362"/>
        <end position="380"/>
    </location>
</feature>
<organism evidence="9 10">
    <name type="scientific">Eiseniibacteriota bacterium</name>
    <dbReference type="NCBI Taxonomy" id="2212470"/>
    <lineage>
        <taxon>Bacteria</taxon>
        <taxon>Candidatus Eiseniibacteriota</taxon>
    </lineage>
</organism>
<dbReference type="EMBL" id="VBOY01000072">
    <property type="protein sequence ID" value="TMQ65344.1"/>
    <property type="molecule type" value="Genomic_DNA"/>
</dbReference>
<dbReference type="PANTHER" id="PTHR33908:SF3">
    <property type="entry name" value="UNDECAPRENYL PHOSPHATE-ALPHA-4-AMINO-4-DEOXY-L-ARABINOSE ARABINOSYL TRANSFERASE"/>
    <property type="match status" value="1"/>
</dbReference>
<keyword evidence="6 8" id="KW-1133">Transmembrane helix</keyword>
<proteinExistence type="predicted"/>
<feature type="transmembrane region" description="Helical" evidence="8">
    <location>
        <begin position="305"/>
        <end position="322"/>
    </location>
</feature>
<accession>A0A538TP06</accession>
<feature type="transmembrane region" description="Helical" evidence="8">
    <location>
        <begin position="249"/>
        <end position="270"/>
    </location>
</feature>
<dbReference type="GO" id="GO:0016763">
    <property type="term" value="F:pentosyltransferase activity"/>
    <property type="evidence" value="ECO:0007669"/>
    <property type="project" value="TreeGrafter"/>
</dbReference>
<comment type="caution">
    <text evidence="9">The sequence shown here is derived from an EMBL/GenBank/DDBJ whole genome shotgun (WGS) entry which is preliminary data.</text>
</comment>
<dbReference type="GO" id="GO:0009103">
    <property type="term" value="P:lipopolysaccharide biosynthetic process"/>
    <property type="evidence" value="ECO:0007669"/>
    <property type="project" value="TreeGrafter"/>
</dbReference>
<comment type="subcellular location">
    <subcellularLocation>
        <location evidence="1">Cell membrane</location>
        <topology evidence="1">Multi-pass membrane protein</topology>
    </subcellularLocation>
</comment>
<feature type="transmembrane region" description="Helical" evidence="8">
    <location>
        <begin position="392"/>
        <end position="412"/>
    </location>
</feature>
<evidence type="ECO:0000256" key="5">
    <source>
        <dbReference type="ARBA" id="ARBA00022692"/>
    </source>
</evidence>
<keyword evidence="7 8" id="KW-0472">Membrane</keyword>
<evidence type="ECO:0000256" key="7">
    <source>
        <dbReference type="ARBA" id="ARBA00023136"/>
    </source>
</evidence>
<keyword evidence="3" id="KW-0328">Glycosyltransferase</keyword>
<evidence type="ECO:0000256" key="2">
    <source>
        <dbReference type="ARBA" id="ARBA00022475"/>
    </source>
</evidence>
<dbReference type="AlphaFoldDB" id="A0A538TP06"/>
<evidence type="ECO:0000256" key="1">
    <source>
        <dbReference type="ARBA" id="ARBA00004651"/>
    </source>
</evidence>
<feature type="transmembrane region" description="Helical" evidence="8">
    <location>
        <begin position="282"/>
        <end position="299"/>
    </location>
</feature>
<name>A0A538TP06_UNCEI</name>
<keyword evidence="2" id="KW-1003">Cell membrane</keyword>
<keyword evidence="5 8" id="KW-0812">Transmembrane</keyword>
<evidence type="ECO:0000256" key="4">
    <source>
        <dbReference type="ARBA" id="ARBA00022679"/>
    </source>
</evidence>
<feature type="transmembrane region" description="Helical" evidence="8">
    <location>
        <begin position="329"/>
        <end position="350"/>
    </location>
</feature>
<evidence type="ECO:0000256" key="8">
    <source>
        <dbReference type="SAM" id="Phobius"/>
    </source>
</evidence>
<dbReference type="GO" id="GO:0010041">
    <property type="term" value="P:response to iron(III) ion"/>
    <property type="evidence" value="ECO:0007669"/>
    <property type="project" value="TreeGrafter"/>
</dbReference>
<evidence type="ECO:0000313" key="9">
    <source>
        <dbReference type="EMBL" id="TMQ65344.1"/>
    </source>
</evidence>
<gene>
    <name evidence="9" type="ORF">E6K78_07990</name>
</gene>
<dbReference type="Proteomes" id="UP000316609">
    <property type="component" value="Unassembled WGS sequence"/>
</dbReference>
<feature type="transmembrane region" description="Helical" evidence="8">
    <location>
        <begin position="117"/>
        <end position="137"/>
    </location>
</feature>
<keyword evidence="4 9" id="KW-0808">Transferase</keyword>
<sequence length="523" mass="55851">MTAWIDLGRARVALLLLGLMLLLPLGAYGLLEPTETRYAEIAREMRASGDWLRPRLDGISHFHKPPLAYWAAGAGMGVLGENAAGARLFVVLASMITLAATALAVRRRFPSLGVSPAQAIWVLGTMLLFATLGRTLASDPFLAAAVATYWALAPSPWAIAALGVGFFAKGPVVFVHTALPVLLVALLGRDRRVLGSLGPARGWLLFAALGLPWFVIVGLRTPGLLTYLLENQIWGRFATTEHNRPGPPWYFVGVLLAGTLPWTAALLAGIARSWRERVNDEARLALAWVFAPLVLLSFSGSKLPAYLLPCFPPVALLAARGLEARWARLATAGLLALAIVAGVALGPAALGRLLGPEPRLPAVVMLPLVLAALASGWAALRIGRGRPLDGSLFLAVAYAALIVAASPFDAALGSPRRLAGVLAENRSPGEPVVEVARFNAGLPFYLGETVRLLEVEREPEFDPARRLDAVLVTRDSLAALATRHARVWTLGPAGRCAEIAEALDLRYTIVARWRKDALGFVSR</sequence>
<evidence type="ECO:0000313" key="10">
    <source>
        <dbReference type="Proteomes" id="UP000316609"/>
    </source>
</evidence>
<dbReference type="InterPro" id="IPR050297">
    <property type="entry name" value="LipidA_mod_glycosyltrf_83"/>
</dbReference>
<feature type="transmembrane region" description="Helical" evidence="8">
    <location>
        <begin position="12"/>
        <end position="31"/>
    </location>
</feature>
<reference evidence="9 10" key="1">
    <citation type="journal article" date="2019" name="Nat. Microbiol.">
        <title>Mediterranean grassland soil C-N compound turnover is dependent on rainfall and depth, and is mediated by genomically divergent microorganisms.</title>
        <authorList>
            <person name="Diamond S."/>
            <person name="Andeer P.F."/>
            <person name="Li Z."/>
            <person name="Crits-Christoph A."/>
            <person name="Burstein D."/>
            <person name="Anantharaman K."/>
            <person name="Lane K.R."/>
            <person name="Thomas B.C."/>
            <person name="Pan C."/>
            <person name="Northen T.R."/>
            <person name="Banfield J.F."/>
        </authorList>
    </citation>
    <scope>NUCLEOTIDE SEQUENCE [LARGE SCALE GENOMIC DNA]</scope>
    <source>
        <strain evidence="9">WS_8</strain>
    </source>
</reference>
<evidence type="ECO:0000256" key="3">
    <source>
        <dbReference type="ARBA" id="ARBA00022676"/>
    </source>
</evidence>
<dbReference type="GO" id="GO:0005886">
    <property type="term" value="C:plasma membrane"/>
    <property type="evidence" value="ECO:0007669"/>
    <property type="project" value="UniProtKB-SubCell"/>
</dbReference>
<dbReference type="PANTHER" id="PTHR33908">
    <property type="entry name" value="MANNOSYLTRANSFERASE YKCB-RELATED"/>
    <property type="match status" value="1"/>
</dbReference>
<feature type="transmembrane region" description="Helical" evidence="8">
    <location>
        <begin position="157"/>
        <end position="183"/>
    </location>
</feature>